<dbReference type="Proteomes" id="UP000836841">
    <property type="component" value="Chromosome 6"/>
</dbReference>
<dbReference type="PANTHER" id="PTHR31900">
    <property type="entry name" value="F-BOX/RNI SUPERFAMILY PROTEIN-RELATED"/>
    <property type="match status" value="1"/>
</dbReference>
<keyword evidence="3" id="KW-1185">Reference proteome</keyword>
<dbReference type="EMBL" id="OU466862">
    <property type="protein sequence ID" value="CAH2069754.1"/>
    <property type="molecule type" value="Genomic_DNA"/>
</dbReference>
<organism evidence="2 3">
    <name type="scientific">Thlaspi arvense</name>
    <name type="common">Field penny-cress</name>
    <dbReference type="NCBI Taxonomy" id="13288"/>
    <lineage>
        <taxon>Eukaryota</taxon>
        <taxon>Viridiplantae</taxon>
        <taxon>Streptophyta</taxon>
        <taxon>Embryophyta</taxon>
        <taxon>Tracheophyta</taxon>
        <taxon>Spermatophyta</taxon>
        <taxon>Magnoliopsida</taxon>
        <taxon>eudicotyledons</taxon>
        <taxon>Gunneridae</taxon>
        <taxon>Pentapetalae</taxon>
        <taxon>rosids</taxon>
        <taxon>malvids</taxon>
        <taxon>Brassicales</taxon>
        <taxon>Brassicaceae</taxon>
        <taxon>Thlaspideae</taxon>
        <taxon>Thlaspi</taxon>
    </lineage>
</organism>
<name>A0AAU9SQ72_THLAR</name>
<dbReference type="Pfam" id="PF08387">
    <property type="entry name" value="FBD"/>
    <property type="match status" value="1"/>
</dbReference>
<gene>
    <name evidence="2" type="ORF">TAV2_LOCUS21818</name>
</gene>
<dbReference type="InterPro" id="IPR032675">
    <property type="entry name" value="LRR_dom_sf"/>
</dbReference>
<proteinExistence type="predicted"/>
<dbReference type="PANTHER" id="PTHR31900:SF34">
    <property type="entry name" value="EMB|CAB62440.1-RELATED"/>
    <property type="match status" value="1"/>
</dbReference>
<protein>
    <recommendedName>
        <fullName evidence="1">FBD domain-containing protein</fullName>
    </recommendedName>
</protein>
<dbReference type="InterPro" id="IPR006566">
    <property type="entry name" value="FBD"/>
</dbReference>
<evidence type="ECO:0000259" key="1">
    <source>
        <dbReference type="SMART" id="SM00579"/>
    </source>
</evidence>
<sequence>MECLDHKSSLETMAESLEAVLVVNRQEDDNVTTFSIMVPSLQKLIYDARVATHKGDSEFVLNAPSLKFLKISDLSNECMVERMPQLVSANVGATYWNTDKILSALTSLNSLSLCLPSELVELEFCTFETEWDLLMSMLKLSPNLRALKLNERHGVVSEEGVYNRDEPSSVPETLMFGLQTLEWRKYRGWKREKQLATFILKHSCRLKTAIISPRSTTLERKHVMLTELALLSRGSTTCQLVFG</sequence>
<dbReference type="SMART" id="SM00579">
    <property type="entry name" value="FBD"/>
    <property type="match status" value="1"/>
</dbReference>
<evidence type="ECO:0000313" key="2">
    <source>
        <dbReference type="EMBL" id="CAH2069754.1"/>
    </source>
</evidence>
<evidence type="ECO:0000313" key="3">
    <source>
        <dbReference type="Proteomes" id="UP000836841"/>
    </source>
</evidence>
<dbReference type="Gene3D" id="3.80.10.10">
    <property type="entry name" value="Ribonuclease Inhibitor"/>
    <property type="match status" value="1"/>
</dbReference>
<feature type="domain" description="FBD" evidence="1">
    <location>
        <begin position="172"/>
        <end position="243"/>
    </location>
</feature>
<accession>A0AAU9SQ72</accession>
<dbReference type="AlphaFoldDB" id="A0AAU9SQ72"/>
<reference evidence="2 3" key="1">
    <citation type="submission" date="2022-03" db="EMBL/GenBank/DDBJ databases">
        <authorList>
            <person name="Nunn A."/>
            <person name="Chopra R."/>
            <person name="Nunn A."/>
            <person name="Contreras Garrido A."/>
        </authorList>
    </citation>
    <scope>NUCLEOTIDE SEQUENCE [LARGE SCALE GENOMIC DNA]</scope>
</reference>
<dbReference type="InterPro" id="IPR050232">
    <property type="entry name" value="FBL13/AtMIF1-like"/>
</dbReference>